<evidence type="ECO:0000313" key="1">
    <source>
        <dbReference type="EMBL" id="KAK2033537.1"/>
    </source>
</evidence>
<proteinExistence type="predicted"/>
<keyword evidence="2" id="KW-1185">Reference proteome</keyword>
<gene>
    <name evidence="1" type="ORF">LX32DRAFT_610101</name>
</gene>
<name>A0AAD9M6E0_9PEZI</name>
<accession>A0AAD9M6E0</accession>
<protein>
    <submittedName>
        <fullName evidence="1">Uncharacterized protein</fullName>
    </submittedName>
</protein>
<reference evidence="1" key="1">
    <citation type="submission" date="2021-06" db="EMBL/GenBank/DDBJ databases">
        <title>Comparative genomics, transcriptomics and evolutionary studies reveal genomic signatures of adaptation to plant cell wall in hemibiotrophic fungi.</title>
        <authorList>
            <consortium name="DOE Joint Genome Institute"/>
            <person name="Baroncelli R."/>
            <person name="Diaz J.F."/>
            <person name="Benocci T."/>
            <person name="Peng M."/>
            <person name="Battaglia E."/>
            <person name="Haridas S."/>
            <person name="Andreopoulos W."/>
            <person name="Labutti K."/>
            <person name="Pangilinan J."/>
            <person name="Floch G.L."/>
            <person name="Makela M.R."/>
            <person name="Henrissat B."/>
            <person name="Grigoriev I.V."/>
            <person name="Crouch J.A."/>
            <person name="De Vries R.P."/>
            <person name="Sukno S.A."/>
            <person name="Thon M.R."/>
        </authorList>
    </citation>
    <scope>NUCLEOTIDE SEQUENCE</scope>
    <source>
        <strain evidence="1">MAFF235873</strain>
    </source>
</reference>
<dbReference type="AlphaFoldDB" id="A0AAD9M6E0"/>
<dbReference type="EMBL" id="MU842821">
    <property type="protein sequence ID" value="KAK2033537.1"/>
    <property type="molecule type" value="Genomic_DNA"/>
</dbReference>
<dbReference type="Proteomes" id="UP001232148">
    <property type="component" value="Unassembled WGS sequence"/>
</dbReference>
<organism evidence="1 2">
    <name type="scientific">Colletotrichum zoysiae</name>
    <dbReference type="NCBI Taxonomy" id="1216348"/>
    <lineage>
        <taxon>Eukaryota</taxon>
        <taxon>Fungi</taxon>
        <taxon>Dikarya</taxon>
        <taxon>Ascomycota</taxon>
        <taxon>Pezizomycotina</taxon>
        <taxon>Sordariomycetes</taxon>
        <taxon>Hypocreomycetidae</taxon>
        <taxon>Glomerellales</taxon>
        <taxon>Glomerellaceae</taxon>
        <taxon>Colletotrichum</taxon>
        <taxon>Colletotrichum graminicola species complex</taxon>
    </lineage>
</organism>
<comment type="caution">
    <text evidence="1">The sequence shown here is derived from an EMBL/GenBank/DDBJ whole genome shotgun (WGS) entry which is preliminary data.</text>
</comment>
<sequence>MDDNAPQSQGAPVLPSLVTLVEFRWKWRGQPYDASEIPGGYAFGTEPLERVVLPKESGNFVILSPLKRGHRRYKTDQDLSDNSYYVGIEGGLFTPVFIRGLGKRPSPDMRNSYGGVRFGIGLTNKLARIIVPPVEMLRPRQLTFLKVQSLGTEHHPKDEPAFRPVSGGEREQYQKCQQDAFLNGRRCPVFIQNPTTEPDYNVLKHMTKDNWQLFHMDMPKLADIRIPKGLVDEIKSFLAKYPRDIVPINLAVSMAIVWWAYSNTTLYQPELLANYNRKPLEDRETPAINDRAVPPVELAVLILYSTHYFRIHEEHELSAYAHIFRIISSMYKKDKCFDAAFGIDVDHIDHKLVSLYISGMALREEDWVEIVPPSFDGSRIPMPKNHGARAPPSPELTTSLMMPNIYTLGFPGYTNETRKGYGEVVRDVMMHKSWVPRHVLAGTGWTALDQDHLDLATLEPYHDHDRESRQLWTAPQTMTRQPWPDIVTFDIPLPPSSLEGTPSSAITATAAVVEQDPLATSNPNGPAFEKLCPRDLMFRALADHFTLHVAHLRMAQEAGLISKLVTLGSDGHLTWPSQPKHFEDTTKLPYDMDAKRLFADAAAAAKDRISEGDRRILRRILEEDLASGKHVANCLQAVRSIDVNDGNLTTQCVLTALAAAAEPIQKAMKQVLNCGGSIRAGDWDVDDFTHNLVRPCCKLLGLGNSGTPLECKDAIHHAERELHAAINNVEFVVRYQRDNVEPFKIAMDLITSAHCFRYISRLTMFNMRLRGARFKEDDKNLWAGIFSEPFEDDKRGK</sequence>
<evidence type="ECO:0000313" key="2">
    <source>
        <dbReference type="Proteomes" id="UP001232148"/>
    </source>
</evidence>